<evidence type="ECO:0000313" key="3">
    <source>
        <dbReference type="Proteomes" id="UP000629619"/>
    </source>
</evidence>
<keyword evidence="1" id="KW-0472">Membrane</keyword>
<keyword evidence="1" id="KW-0812">Transmembrane</keyword>
<gene>
    <name evidence="2" type="ORF">Asi03nite_27330</name>
</gene>
<dbReference type="RefSeq" id="WP_203679746.1">
    <property type="nucleotide sequence ID" value="NZ_BOMW01000024.1"/>
</dbReference>
<accession>A0A919N6D1</accession>
<dbReference type="Proteomes" id="UP000629619">
    <property type="component" value="Unassembled WGS sequence"/>
</dbReference>
<feature type="transmembrane region" description="Helical" evidence="1">
    <location>
        <begin position="475"/>
        <end position="508"/>
    </location>
</feature>
<dbReference type="EMBL" id="BOMW01000024">
    <property type="protein sequence ID" value="GIF05195.1"/>
    <property type="molecule type" value="Genomic_DNA"/>
</dbReference>
<reference evidence="2" key="1">
    <citation type="submission" date="2021-01" db="EMBL/GenBank/DDBJ databases">
        <title>Whole genome shotgun sequence of Actinoplanes siamensis NBRC 109076.</title>
        <authorList>
            <person name="Komaki H."/>
            <person name="Tamura T."/>
        </authorList>
    </citation>
    <scope>NUCLEOTIDE SEQUENCE</scope>
    <source>
        <strain evidence="2">NBRC 109076</strain>
    </source>
</reference>
<dbReference type="AlphaFoldDB" id="A0A919N6D1"/>
<protein>
    <submittedName>
        <fullName evidence="2">Uncharacterized protein</fullName>
    </submittedName>
</protein>
<keyword evidence="3" id="KW-1185">Reference proteome</keyword>
<evidence type="ECO:0000313" key="2">
    <source>
        <dbReference type="EMBL" id="GIF05195.1"/>
    </source>
</evidence>
<name>A0A919N6D1_9ACTN</name>
<evidence type="ECO:0000256" key="1">
    <source>
        <dbReference type="SAM" id="Phobius"/>
    </source>
</evidence>
<keyword evidence="1" id="KW-1133">Transmembrane helix</keyword>
<comment type="caution">
    <text evidence="2">The sequence shown here is derived from an EMBL/GenBank/DDBJ whole genome shotgun (WGS) entry which is preliminary data.</text>
</comment>
<organism evidence="2 3">
    <name type="scientific">Actinoplanes siamensis</name>
    <dbReference type="NCBI Taxonomy" id="1223317"/>
    <lineage>
        <taxon>Bacteria</taxon>
        <taxon>Bacillati</taxon>
        <taxon>Actinomycetota</taxon>
        <taxon>Actinomycetes</taxon>
        <taxon>Micromonosporales</taxon>
        <taxon>Micromonosporaceae</taxon>
        <taxon>Actinoplanes</taxon>
    </lineage>
</organism>
<sequence>MTDPDRQLHHKVDAVQQLVLRLEEGVGQVSLQVAGVGQRTEEVNSQLQLLARSFEEYVLKAERTANAQRAETRIGVIEAQIEHRFGHYKVVRRVARGMLQGFDVGLVSDETLRDVGEQLMVETPGYWLAPVLVALQAWLADDQATCERAVQEAFHRSPGRTSLFMALILRRQGRGESSLRWLRHYLAALDPSDLGREFAVILESVSQGAFGPAGIEMVQERLDQWRAQLLSDPAREQAQIQRWRSELEKYVGPPVADRYPRLVAVSPQWPQMDRVLSRAAAHEALINRYSAMAVEEPAARARIEDQVDDILDLLVTGFDEEELPLSRDLAENHAIVKHGGDLAAARRDLDTDLLALDKRHDYLTTQSESALNPDKLGVSRATQRMAVSSCHEWFAQAHAQYSRDYRTELPADVEAVFESDHNLAGVAFRLPRWTGSFTRPIEALERSLAEHWDRAGRPFVDSLAYNWQRNLIAPGAVVLVLLLCGFAQPIMLVAALLVGAVWGGVLWYQAQNQAAVQQQARDFLERAKVDSIQQLRGGAAELADWTTAFRQADGREAAVRAVVADLATAGSPATPYERRVAHAGTRTGA</sequence>
<proteinExistence type="predicted"/>